<comment type="caution">
    <text evidence="10">The sequence shown here is derived from an EMBL/GenBank/DDBJ whole genome shotgun (WGS) entry which is preliminary data.</text>
</comment>
<evidence type="ECO:0000259" key="9">
    <source>
        <dbReference type="PROSITE" id="PS50850"/>
    </source>
</evidence>
<evidence type="ECO:0000256" key="1">
    <source>
        <dbReference type="ARBA" id="ARBA00004651"/>
    </source>
</evidence>
<keyword evidence="11" id="KW-1185">Reference proteome</keyword>
<feature type="transmembrane region" description="Helical" evidence="8">
    <location>
        <begin position="270"/>
        <end position="297"/>
    </location>
</feature>
<evidence type="ECO:0000256" key="5">
    <source>
        <dbReference type="ARBA" id="ARBA00022989"/>
    </source>
</evidence>
<keyword evidence="2" id="KW-0813">Transport</keyword>
<dbReference type="NCBIfam" id="TIGR00711">
    <property type="entry name" value="efflux_EmrB"/>
    <property type="match status" value="1"/>
</dbReference>
<feature type="transmembrane region" description="Helical" evidence="8">
    <location>
        <begin position="108"/>
        <end position="129"/>
    </location>
</feature>
<feature type="transmembrane region" description="Helical" evidence="8">
    <location>
        <begin position="231"/>
        <end position="249"/>
    </location>
</feature>
<proteinExistence type="predicted"/>
<dbReference type="InterPro" id="IPR036259">
    <property type="entry name" value="MFS_trans_sf"/>
</dbReference>
<feature type="transmembrane region" description="Helical" evidence="8">
    <location>
        <begin position="303"/>
        <end position="324"/>
    </location>
</feature>
<dbReference type="InterPro" id="IPR011701">
    <property type="entry name" value="MFS"/>
</dbReference>
<evidence type="ECO:0000313" key="11">
    <source>
        <dbReference type="Proteomes" id="UP001156882"/>
    </source>
</evidence>
<dbReference type="RefSeq" id="WP_284310965.1">
    <property type="nucleotide sequence ID" value="NZ_BSPC01000009.1"/>
</dbReference>
<dbReference type="Gene3D" id="1.20.1720.10">
    <property type="entry name" value="Multidrug resistance protein D"/>
    <property type="match status" value="1"/>
</dbReference>
<feature type="transmembrane region" description="Helical" evidence="8">
    <location>
        <begin position="141"/>
        <end position="159"/>
    </location>
</feature>
<evidence type="ECO:0000256" key="8">
    <source>
        <dbReference type="SAM" id="Phobius"/>
    </source>
</evidence>
<keyword evidence="3" id="KW-1003">Cell membrane</keyword>
<evidence type="ECO:0000256" key="7">
    <source>
        <dbReference type="SAM" id="MobiDB-lite"/>
    </source>
</evidence>
<dbReference type="EMBL" id="BSPC01000009">
    <property type="protein sequence ID" value="GLS18145.1"/>
    <property type="molecule type" value="Genomic_DNA"/>
</dbReference>
<feature type="region of interest" description="Disordered" evidence="7">
    <location>
        <begin position="469"/>
        <end position="494"/>
    </location>
</feature>
<evidence type="ECO:0000256" key="2">
    <source>
        <dbReference type="ARBA" id="ARBA00022448"/>
    </source>
</evidence>
<evidence type="ECO:0000256" key="3">
    <source>
        <dbReference type="ARBA" id="ARBA00022475"/>
    </source>
</evidence>
<dbReference type="PANTHER" id="PTHR42718">
    <property type="entry name" value="MAJOR FACILITATOR SUPERFAMILY MULTIDRUG TRANSPORTER MFSC"/>
    <property type="match status" value="1"/>
</dbReference>
<feature type="transmembrane region" description="Helical" evidence="8">
    <location>
        <begin position="82"/>
        <end position="102"/>
    </location>
</feature>
<feature type="compositionally biased region" description="Low complexity" evidence="7">
    <location>
        <begin position="476"/>
        <end position="486"/>
    </location>
</feature>
<dbReference type="PANTHER" id="PTHR42718:SF46">
    <property type="entry name" value="BLR6921 PROTEIN"/>
    <property type="match status" value="1"/>
</dbReference>
<feature type="domain" description="Major facilitator superfamily (MFS) profile" evidence="9">
    <location>
        <begin position="17"/>
        <end position="463"/>
    </location>
</feature>
<reference evidence="11" key="1">
    <citation type="journal article" date="2019" name="Int. J. Syst. Evol. Microbiol.">
        <title>The Global Catalogue of Microorganisms (GCM) 10K type strain sequencing project: providing services to taxonomists for standard genome sequencing and annotation.</title>
        <authorList>
            <consortium name="The Broad Institute Genomics Platform"/>
            <consortium name="The Broad Institute Genome Sequencing Center for Infectious Disease"/>
            <person name="Wu L."/>
            <person name="Ma J."/>
        </authorList>
    </citation>
    <scope>NUCLEOTIDE SEQUENCE [LARGE SCALE GENOMIC DNA]</scope>
    <source>
        <strain evidence="11">NBRC 101365</strain>
    </source>
</reference>
<dbReference type="Proteomes" id="UP001156882">
    <property type="component" value="Unassembled WGS sequence"/>
</dbReference>
<dbReference type="Pfam" id="PF07690">
    <property type="entry name" value="MFS_1"/>
    <property type="match status" value="1"/>
</dbReference>
<name>A0ABQ6CH12_9HYPH</name>
<evidence type="ECO:0000313" key="10">
    <source>
        <dbReference type="EMBL" id="GLS18145.1"/>
    </source>
</evidence>
<feature type="transmembrane region" description="Helical" evidence="8">
    <location>
        <begin position="171"/>
        <end position="192"/>
    </location>
</feature>
<organism evidence="10 11">
    <name type="scientific">Labrys miyagiensis</name>
    <dbReference type="NCBI Taxonomy" id="346912"/>
    <lineage>
        <taxon>Bacteria</taxon>
        <taxon>Pseudomonadati</taxon>
        <taxon>Pseudomonadota</taxon>
        <taxon>Alphaproteobacteria</taxon>
        <taxon>Hyphomicrobiales</taxon>
        <taxon>Xanthobacteraceae</taxon>
        <taxon>Labrys</taxon>
    </lineage>
</organism>
<feature type="transmembrane region" description="Helical" evidence="8">
    <location>
        <begin position="436"/>
        <end position="455"/>
    </location>
</feature>
<dbReference type="InterPro" id="IPR020846">
    <property type="entry name" value="MFS_dom"/>
</dbReference>
<feature type="transmembrane region" description="Helical" evidence="8">
    <location>
        <begin position="52"/>
        <end position="70"/>
    </location>
</feature>
<comment type="subcellular location">
    <subcellularLocation>
        <location evidence="1">Cell membrane</location>
        <topology evidence="1">Multi-pass membrane protein</topology>
    </subcellularLocation>
</comment>
<sequence length="494" mass="52010">MSQGRIPKIDIPSGRLLPLIIACGLFMENLDSTVLSTALPTIAHDFGTSPIYLKLTLTSYLLSLAIFIPTSGWMADRFGARTVFRAAIVVFALGSIACGLSTNLTELVFARIIQGMGGAMMTPVGRLIILKTTPKHDLVNAMMWLTLPALLGPLSGPPLGGFITTYFHWRLIFWINIPIAVLGIILATLYVPNVREDDRRPFDLVGFGLLAPGLVALMSGATLSGLDLVPVGYNVALAVLGLVLIGLYVPHARRSANPLIELRLLTLPAFRASITGGFLFRIGVGATPFLLALYFQLGFDFNAFQSGMLTLATGAGAMAMKALAGPILRRAGFRRVLTVNAVVSSVLVAAPALFYAGMPVYLISLTLLAAGFTRSLQFTSINTAGVSDVPPHLMGRVTSMTSVLQELASSVGVSVAALALEGSMRLHGTTSLTADIFPPVFVMIGLIAVTSTLIFRQLPRDVGSELLAPAPGAPSPRAVPGTVVPPAGGPVPAE</sequence>
<accession>A0ABQ6CH12</accession>
<keyword evidence="6 8" id="KW-0472">Membrane</keyword>
<evidence type="ECO:0000256" key="6">
    <source>
        <dbReference type="ARBA" id="ARBA00023136"/>
    </source>
</evidence>
<dbReference type="Gene3D" id="1.20.1250.20">
    <property type="entry name" value="MFS general substrate transporter like domains"/>
    <property type="match status" value="1"/>
</dbReference>
<gene>
    <name evidence="10" type="ORF">GCM10007874_11610</name>
</gene>
<feature type="transmembrane region" description="Helical" evidence="8">
    <location>
        <begin position="204"/>
        <end position="225"/>
    </location>
</feature>
<feature type="transmembrane region" description="Helical" evidence="8">
    <location>
        <begin position="336"/>
        <end position="358"/>
    </location>
</feature>
<protein>
    <submittedName>
        <fullName evidence="10">MFS transporter</fullName>
    </submittedName>
</protein>
<keyword evidence="5 8" id="KW-1133">Transmembrane helix</keyword>
<dbReference type="SUPFAM" id="SSF103473">
    <property type="entry name" value="MFS general substrate transporter"/>
    <property type="match status" value="1"/>
</dbReference>
<dbReference type="PROSITE" id="PS50850">
    <property type="entry name" value="MFS"/>
    <property type="match status" value="1"/>
</dbReference>
<keyword evidence="4 8" id="KW-0812">Transmembrane</keyword>
<evidence type="ECO:0000256" key="4">
    <source>
        <dbReference type="ARBA" id="ARBA00022692"/>
    </source>
</evidence>
<dbReference type="InterPro" id="IPR004638">
    <property type="entry name" value="EmrB-like"/>
</dbReference>